<proteinExistence type="predicted"/>
<dbReference type="AlphaFoldDB" id="G4TNV9"/>
<evidence type="ECO:0000313" key="2">
    <source>
        <dbReference type="Proteomes" id="UP000007148"/>
    </source>
</evidence>
<comment type="caution">
    <text evidence="1">The sequence shown here is derived from an EMBL/GenBank/DDBJ whole genome shotgun (WGS) entry which is preliminary data.</text>
</comment>
<protein>
    <submittedName>
        <fullName evidence="1">Uncharacterized protein</fullName>
    </submittedName>
</protein>
<dbReference type="Proteomes" id="UP000007148">
    <property type="component" value="Unassembled WGS sequence"/>
</dbReference>
<dbReference type="HOGENOM" id="CLU_1732192_0_0_1"/>
<reference evidence="1 2" key="1">
    <citation type="journal article" date="2011" name="PLoS Pathog.">
        <title>Endophytic Life Strategies Decoded by Genome and Transcriptome Analyses of the Mutualistic Root Symbiont Piriformospora indica.</title>
        <authorList>
            <person name="Zuccaro A."/>
            <person name="Lahrmann U."/>
            <person name="Guldener U."/>
            <person name="Langen G."/>
            <person name="Pfiffi S."/>
            <person name="Biedenkopf D."/>
            <person name="Wong P."/>
            <person name="Samans B."/>
            <person name="Grimm C."/>
            <person name="Basiewicz M."/>
            <person name="Murat C."/>
            <person name="Martin F."/>
            <person name="Kogel K.H."/>
        </authorList>
    </citation>
    <scope>NUCLEOTIDE SEQUENCE [LARGE SCALE GENOMIC DNA]</scope>
    <source>
        <strain evidence="1 2">DSM 11827</strain>
    </source>
</reference>
<dbReference type="EMBL" id="CAFZ01000196">
    <property type="protein sequence ID" value="CCA73002.1"/>
    <property type="molecule type" value="Genomic_DNA"/>
</dbReference>
<accession>G4TNV9</accession>
<keyword evidence="2" id="KW-1185">Reference proteome</keyword>
<evidence type="ECO:0000313" key="1">
    <source>
        <dbReference type="EMBL" id="CCA73002.1"/>
    </source>
</evidence>
<gene>
    <name evidence="1" type="ORF">PIIN_06957</name>
</gene>
<name>G4TNV9_SERID</name>
<sequence>MEDEIIEIHEVITDPRIDPLEGHPLIQAFQSAVNKISRTTGISETFAFDDGEYARYLQTIPDDALHHSHRRKVMWVISNWMGTSGALSVVGPTGGLSLVGVGVGIRMLFLQSRKGLLIEEELRERGYRIPESALFSLFDSFKDRMARSLNN</sequence>
<organism evidence="1 2">
    <name type="scientific">Serendipita indica (strain DSM 11827)</name>
    <name type="common">Root endophyte fungus</name>
    <name type="synonym">Piriformospora indica</name>
    <dbReference type="NCBI Taxonomy" id="1109443"/>
    <lineage>
        <taxon>Eukaryota</taxon>
        <taxon>Fungi</taxon>
        <taxon>Dikarya</taxon>
        <taxon>Basidiomycota</taxon>
        <taxon>Agaricomycotina</taxon>
        <taxon>Agaricomycetes</taxon>
        <taxon>Sebacinales</taxon>
        <taxon>Serendipitaceae</taxon>
        <taxon>Serendipita</taxon>
    </lineage>
</organism>
<dbReference type="InParanoid" id="G4TNV9"/>